<dbReference type="SMART" id="SM00179">
    <property type="entry name" value="EGF_CA"/>
    <property type="match status" value="4"/>
</dbReference>
<proteinExistence type="predicted"/>
<evidence type="ECO:0000256" key="5">
    <source>
        <dbReference type="ARBA" id="ARBA00023180"/>
    </source>
</evidence>
<reference evidence="11" key="3">
    <citation type="submission" date="2015-06" db="UniProtKB">
        <authorList>
            <consortium name="EnsemblMetazoa"/>
        </authorList>
    </citation>
    <scope>IDENTIFICATION</scope>
</reference>
<dbReference type="CDD" id="cd00054">
    <property type="entry name" value="EGF_CA"/>
    <property type="match status" value="4"/>
</dbReference>
<dbReference type="OrthoDB" id="6022136at2759"/>
<evidence type="ECO:0000259" key="8">
    <source>
        <dbReference type="PROSITE" id="PS01180"/>
    </source>
</evidence>
<evidence type="ECO:0000256" key="6">
    <source>
        <dbReference type="PROSITE-ProRule" id="PRU00076"/>
    </source>
</evidence>
<dbReference type="PROSITE" id="PS01180">
    <property type="entry name" value="CUB"/>
    <property type="match status" value="4"/>
</dbReference>
<dbReference type="STRING" id="283909.R7V099"/>
<dbReference type="Proteomes" id="UP000014760">
    <property type="component" value="Unassembled WGS sequence"/>
</dbReference>
<dbReference type="OMA" id="ACDWFIS"/>
<dbReference type="PANTHER" id="PTHR24251:SF37">
    <property type="entry name" value="CUB DOMAIN-CONTAINING PROTEIN"/>
    <property type="match status" value="1"/>
</dbReference>
<dbReference type="Pfam" id="PF07645">
    <property type="entry name" value="EGF_CA"/>
    <property type="match status" value="1"/>
</dbReference>
<feature type="disulfide bond" evidence="6">
    <location>
        <begin position="184"/>
        <end position="193"/>
    </location>
</feature>
<dbReference type="GO" id="GO:0005509">
    <property type="term" value="F:calcium ion binding"/>
    <property type="evidence" value="ECO:0007669"/>
    <property type="project" value="InterPro"/>
</dbReference>
<dbReference type="SMART" id="SM00042">
    <property type="entry name" value="CUB"/>
    <property type="match status" value="4"/>
</dbReference>
<evidence type="ECO:0000256" key="4">
    <source>
        <dbReference type="ARBA" id="ARBA00023157"/>
    </source>
</evidence>
<feature type="compositionally biased region" description="Polar residues" evidence="7">
    <location>
        <begin position="87"/>
        <end position="101"/>
    </location>
</feature>
<dbReference type="SUPFAM" id="SSF49854">
    <property type="entry name" value="Spermadhesin, CUB domain"/>
    <property type="match status" value="4"/>
</dbReference>
<comment type="caution">
    <text evidence="6">Lacks conserved residue(s) required for the propagation of feature annotation.</text>
</comment>
<dbReference type="Gene3D" id="2.10.25.10">
    <property type="entry name" value="Laminin"/>
    <property type="match status" value="4"/>
</dbReference>
<dbReference type="SMART" id="SM00181">
    <property type="entry name" value="EGF"/>
    <property type="match status" value="5"/>
</dbReference>
<dbReference type="CDD" id="cd22201">
    <property type="entry name" value="cubilin_NTD"/>
    <property type="match status" value="1"/>
</dbReference>
<reference evidence="10 12" key="2">
    <citation type="journal article" date="2013" name="Nature">
        <title>Insights into bilaterian evolution from three spiralian genomes.</title>
        <authorList>
            <person name="Simakov O."/>
            <person name="Marletaz F."/>
            <person name="Cho S.J."/>
            <person name="Edsinger-Gonzales E."/>
            <person name="Havlak P."/>
            <person name="Hellsten U."/>
            <person name="Kuo D.H."/>
            <person name="Larsson T."/>
            <person name="Lv J."/>
            <person name="Arendt D."/>
            <person name="Savage R."/>
            <person name="Osoegawa K."/>
            <person name="de Jong P."/>
            <person name="Grimwood J."/>
            <person name="Chapman J.A."/>
            <person name="Shapiro H."/>
            <person name="Aerts A."/>
            <person name="Otillar R.P."/>
            <person name="Terry A.Y."/>
            <person name="Boore J.L."/>
            <person name="Grigoriev I.V."/>
            <person name="Lindberg D.R."/>
            <person name="Seaver E.C."/>
            <person name="Weisblat D.A."/>
            <person name="Putnam N.H."/>
            <person name="Rokhsar D.S."/>
        </authorList>
    </citation>
    <scope>NUCLEOTIDE SEQUENCE</scope>
    <source>
        <strain evidence="10 12">I ESC-2004</strain>
    </source>
</reference>
<dbReference type="InterPro" id="IPR000152">
    <property type="entry name" value="EGF-type_Asp/Asn_hydroxyl_site"/>
</dbReference>
<evidence type="ECO:0000256" key="3">
    <source>
        <dbReference type="ARBA" id="ARBA00022737"/>
    </source>
</evidence>
<reference evidence="12" key="1">
    <citation type="submission" date="2012-12" db="EMBL/GenBank/DDBJ databases">
        <authorList>
            <person name="Hellsten U."/>
            <person name="Grimwood J."/>
            <person name="Chapman J.A."/>
            <person name="Shapiro H."/>
            <person name="Aerts A."/>
            <person name="Otillar R.P."/>
            <person name="Terry A.Y."/>
            <person name="Boore J.L."/>
            <person name="Simakov O."/>
            <person name="Marletaz F."/>
            <person name="Cho S.-J."/>
            <person name="Edsinger-Gonzales E."/>
            <person name="Havlak P."/>
            <person name="Kuo D.-H."/>
            <person name="Larsson T."/>
            <person name="Lv J."/>
            <person name="Arendt D."/>
            <person name="Savage R."/>
            <person name="Osoegawa K."/>
            <person name="de Jong P."/>
            <person name="Lindberg D.R."/>
            <person name="Seaver E.C."/>
            <person name="Weisblat D.A."/>
            <person name="Putnam N.H."/>
            <person name="Grigoriev I.V."/>
            <person name="Rokhsar D.S."/>
        </authorList>
    </citation>
    <scope>NUCLEOTIDE SEQUENCE</scope>
    <source>
        <strain evidence="12">I ESC-2004</strain>
    </source>
</reference>
<organism evidence="10">
    <name type="scientific">Capitella teleta</name>
    <name type="common">Polychaete worm</name>
    <dbReference type="NCBI Taxonomy" id="283909"/>
    <lineage>
        <taxon>Eukaryota</taxon>
        <taxon>Metazoa</taxon>
        <taxon>Spiralia</taxon>
        <taxon>Lophotrochozoa</taxon>
        <taxon>Annelida</taxon>
        <taxon>Polychaeta</taxon>
        <taxon>Sedentaria</taxon>
        <taxon>Scolecida</taxon>
        <taxon>Capitellidae</taxon>
        <taxon>Capitella</taxon>
    </lineage>
</organism>
<keyword evidence="1 6" id="KW-0245">EGF-like domain</keyword>
<feature type="disulfide bond" evidence="6">
    <location>
        <begin position="134"/>
        <end position="143"/>
    </location>
</feature>
<dbReference type="EMBL" id="AMQN01006511">
    <property type="status" value="NOT_ANNOTATED_CDS"/>
    <property type="molecule type" value="Genomic_DNA"/>
</dbReference>
<dbReference type="EMBL" id="KB298546">
    <property type="protein sequence ID" value="ELU09086.1"/>
    <property type="molecule type" value="Genomic_DNA"/>
</dbReference>
<dbReference type="CDD" id="cd00041">
    <property type="entry name" value="CUB"/>
    <property type="match status" value="4"/>
</dbReference>
<keyword evidence="2" id="KW-0732">Signal</keyword>
<feature type="region of interest" description="Disordered" evidence="7">
    <location>
        <begin position="744"/>
        <end position="774"/>
    </location>
</feature>
<dbReference type="PROSITE" id="PS01186">
    <property type="entry name" value="EGF_2"/>
    <property type="match status" value="1"/>
</dbReference>
<feature type="region of interest" description="Disordered" evidence="7">
    <location>
        <begin position="84"/>
        <end position="104"/>
    </location>
</feature>
<dbReference type="HOGENOM" id="CLU_008337_0_0_1"/>
<dbReference type="SUPFAM" id="SSF57196">
    <property type="entry name" value="EGF/Laminin"/>
    <property type="match status" value="2"/>
</dbReference>
<keyword evidence="5" id="KW-0325">Glycoprotein</keyword>
<feature type="domain" description="CUB" evidence="8">
    <location>
        <begin position="302"/>
        <end position="418"/>
    </location>
</feature>
<dbReference type="PROSITE" id="PS00010">
    <property type="entry name" value="ASX_HYDROXYL"/>
    <property type="match status" value="1"/>
</dbReference>
<dbReference type="FunFam" id="2.60.120.290:FF:000013">
    <property type="entry name" value="Membrane frizzled-related protein"/>
    <property type="match status" value="2"/>
</dbReference>
<keyword evidence="12" id="KW-1185">Reference proteome</keyword>
<accession>R7V099</accession>
<dbReference type="InterPro" id="IPR001881">
    <property type="entry name" value="EGF-like_Ca-bd_dom"/>
</dbReference>
<evidence type="ECO:0000259" key="9">
    <source>
        <dbReference type="PROSITE" id="PS50026"/>
    </source>
</evidence>
<evidence type="ECO:0000256" key="1">
    <source>
        <dbReference type="ARBA" id="ARBA00022536"/>
    </source>
</evidence>
<dbReference type="AlphaFoldDB" id="R7V099"/>
<dbReference type="PROSITE" id="PS50026">
    <property type="entry name" value="EGF_3"/>
    <property type="match status" value="2"/>
</dbReference>
<dbReference type="Pfam" id="PF00008">
    <property type="entry name" value="EGF"/>
    <property type="match status" value="1"/>
</dbReference>
<evidence type="ECO:0000256" key="7">
    <source>
        <dbReference type="SAM" id="MobiDB-lite"/>
    </source>
</evidence>
<dbReference type="EnsemblMetazoa" id="CapteT200090">
    <property type="protein sequence ID" value="CapteP200090"/>
    <property type="gene ID" value="CapteG200090"/>
</dbReference>
<feature type="region of interest" description="Disordered" evidence="7">
    <location>
        <begin position="834"/>
        <end position="858"/>
    </location>
</feature>
<feature type="domain" description="CUB" evidence="8">
    <location>
        <begin position="673"/>
        <end position="746"/>
    </location>
</feature>
<evidence type="ECO:0000313" key="12">
    <source>
        <dbReference type="Proteomes" id="UP000014760"/>
    </source>
</evidence>
<evidence type="ECO:0000313" key="11">
    <source>
        <dbReference type="EnsemblMetazoa" id="CapteP200090"/>
    </source>
</evidence>
<dbReference type="InterPro" id="IPR049883">
    <property type="entry name" value="NOTCH1_EGF-like"/>
</dbReference>
<feature type="domain" description="EGF-like" evidence="9">
    <location>
        <begin position="108"/>
        <end position="144"/>
    </location>
</feature>
<dbReference type="Gene3D" id="2.60.120.290">
    <property type="entry name" value="Spermadhesin, CUB domain"/>
    <property type="match status" value="4"/>
</dbReference>
<feature type="compositionally biased region" description="Basic and acidic residues" evidence="7">
    <location>
        <begin position="749"/>
        <end position="774"/>
    </location>
</feature>
<name>R7V099_CAPTE</name>
<dbReference type="InterPro" id="IPR000859">
    <property type="entry name" value="CUB_dom"/>
</dbReference>
<dbReference type="FunFam" id="2.10.25.10:FF:000429">
    <property type="entry name" value="Cubilin"/>
    <property type="match status" value="1"/>
</dbReference>
<dbReference type="FunFam" id="2.60.120.290:FF:000003">
    <property type="entry name" value="Neuropilin"/>
    <property type="match status" value="1"/>
</dbReference>
<dbReference type="PANTHER" id="PTHR24251">
    <property type="entry name" value="OVOCHYMASE-RELATED"/>
    <property type="match status" value="1"/>
</dbReference>
<sequence length="858" mass="94235">MGVENIFNPYQNGHMIFESASHRNITFRSSNGGFINIGDVDLGQVITQANIKERLTAVEGHTETISSMERTLEELGRKIDTLEAASGSATSPTVPPQSSSDVTRRLRGRNECDNNPCRNGATCIDLFDAYLCQCTNGWKGRQCDEDINECVTLGGTAEGCQNGATCINAMGTFSYQLSYCRCECTANWHGIICTVAHDDCSESSNQLLCGHGVCEDVTRAQPGQPRYRCECNDGWDTDGVRPECTRDINECEADQPACSHDPPVTCINVPGSFQCGQCPAGYTGNGFYCNDIDECLVNNGGCYANVQCINIEGSRRCGPCPRGFPGKYPHNRDCTWTVHVPLGNNIRFTFGNIYLQQSENCSADFLTITDAYDAAPIGQYCTEMTPSPLTTTGPIALLTFHTDATENANGFSIHYSAIQSDPGCGGAFTSDNGVLISPNYPNPYSHRSQCIWTITVSEGDTIAVNFTNMNLENHEECQRDYLEIRDGTEESSNFLGRYCGNTVPQAIISTTNALLIKFQSDESNTGTGFRLTWNVHCGETFTEDSGVFTSPGFPNSYGHNKDCYYIITQPPASIITLNFTAFNLEAGGSSGSCDHDYLEVRDGQDENSVLLGRFCTSTTPSVQVSSGQRLWVHFHSDGSVSAPGFSLIYNSTHNTLSTGGETGGSTGPPLSGCGGRLTSGNETFSSPRRPRLYPSRANCTWILDVTEGFIIRLIFNSFILESHSRCNYDYVQIYDGVNTDAPSFGRSRFATDQEPVKSRRESERRPTQEMTGDLKRAGRLAIRHSNSHRSNRNKNMERGGVLHLSTLKIMTLTGLDLCPESSRWTCRCPQHIQPRKEKDLEEDASFHRPAPVMSEDED</sequence>
<feature type="domain" description="EGF-like" evidence="9">
    <location>
        <begin position="146"/>
        <end position="194"/>
    </location>
</feature>
<dbReference type="EMBL" id="AMQN01006510">
    <property type="status" value="NOT_ANNOTATED_CDS"/>
    <property type="molecule type" value="Genomic_DNA"/>
</dbReference>
<protein>
    <recommendedName>
        <fullName evidence="13">Cubilin</fullName>
    </recommendedName>
</protein>
<gene>
    <name evidence="10" type="ORF">CAPTEDRAFT_200090</name>
</gene>
<keyword evidence="3" id="KW-0677">Repeat</keyword>
<feature type="domain" description="CUB" evidence="8">
    <location>
        <begin position="537"/>
        <end position="652"/>
    </location>
</feature>
<dbReference type="Pfam" id="PF00431">
    <property type="entry name" value="CUB"/>
    <property type="match status" value="4"/>
</dbReference>
<feature type="domain" description="CUB" evidence="8">
    <location>
        <begin position="424"/>
        <end position="536"/>
    </location>
</feature>
<dbReference type="FunFam" id="2.10.25.10:FF:000123">
    <property type="entry name" value="Crumbs homolog 1 (Drosophila)"/>
    <property type="match status" value="1"/>
</dbReference>
<dbReference type="EMBL" id="AMQN01006512">
    <property type="status" value="NOT_ANNOTATED_CDS"/>
    <property type="molecule type" value="Genomic_DNA"/>
</dbReference>
<dbReference type="InterPro" id="IPR035914">
    <property type="entry name" value="Sperma_CUB_dom_sf"/>
</dbReference>
<evidence type="ECO:0000256" key="2">
    <source>
        <dbReference type="ARBA" id="ARBA00022729"/>
    </source>
</evidence>
<dbReference type="InterPro" id="IPR000742">
    <property type="entry name" value="EGF"/>
</dbReference>
<keyword evidence="4 6" id="KW-1015">Disulfide bond</keyword>
<evidence type="ECO:0008006" key="13">
    <source>
        <dbReference type="Google" id="ProtNLM"/>
    </source>
</evidence>
<dbReference type="PROSITE" id="PS00022">
    <property type="entry name" value="EGF_1"/>
    <property type="match status" value="2"/>
</dbReference>
<evidence type="ECO:0000313" key="10">
    <source>
        <dbReference type="EMBL" id="ELU09086.1"/>
    </source>
</evidence>